<dbReference type="EMBL" id="CADCXN010000101">
    <property type="protein sequence ID" value="CAA9892381.1"/>
    <property type="molecule type" value="Genomic_DNA"/>
</dbReference>
<comment type="caution">
    <text evidence="1">The sequence shown here is derived from an EMBL/GenBank/DDBJ whole genome shotgun (WGS) entry which is preliminary data.</text>
</comment>
<dbReference type="AlphaFoldDB" id="A0A8S0WRZ7"/>
<organism evidence="1 2">
    <name type="scientific">Candidatus Methylobacter favarea</name>
    <dbReference type="NCBI Taxonomy" id="2707345"/>
    <lineage>
        <taxon>Bacteria</taxon>
        <taxon>Pseudomonadati</taxon>
        <taxon>Pseudomonadota</taxon>
        <taxon>Gammaproteobacteria</taxon>
        <taxon>Methylococcales</taxon>
        <taxon>Methylococcaceae</taxon>
        <taxon>Methylobacter</taxon>
    </lineage>
</organism>
<sequence>MFSIISVHLVIRGHYLLRFQSDGIDVVNRALTFFFNLITSNHQLMKIRGDNYPDTGGLWLGYFKGASG</sequence>
<reference evidence="1 2" key="1">
    <citation type="submission" date="2020-02" db="EMBL/GenBank/DDBJ databases">
        <authorList>
            <person name="Hogendoorn C."/>
        </authorList>
    </citation>
    <scope>NUCLEOTIDE SEQUENCE [LARGE SCALE GENOMIC DNA]</scope>
    <source>
        <strain evidence="1">METHB21</strain>
    </source>
</reference>
<gene>
    <name evidence="1" type="ORF">METHB2_690001</name>
</gene>
<protein>
    <submittedName>
        <fullName evidence="1">Uncharacterized protein</fullName>
    </submittedName>
</protein>
<dbReference type="Proteomes" id="UP000494216">
    <property type="component" value="Unassembled WGS sequence"/>
</dbReference>
<keyword evidence="2" id="KW-1185">Reference proteome</keyword>
<evidence type="ECO:0000313" key="2">
    <source>
        <dbReference type="Proteomes" id="UP000494216"/>
    </source>
</evidence>
<proteinExistence type="predicted"/>
<accession>A0A8S0WRZ7</accession>
<name>A0A8S0WRZ7_9GAMM</name>
<evidence type="ECO:0000313" key="1">
    <source>
        <dbReference type="EMBL" id="CAA9892381.1"/>
    </source>
</evidence>